<gene>
    <name evidence="2" type="ORF">C8D82_110121</name>
</gene>
<reference evidence="2 3" key="1">
    <citation type="submission" date="2018-04" db="EMBL/GenBank/DDBJ databases">
        <title>Genomic Encyclopedia of Type Strains, Phase IV (KMG-IV): sequencing the most valuable type-strain genomes for metagenomic binning, comparative biology and taxonomic classification.</title>
        <authorList>
            <person name="Goeker M."/>
        </authorList>
    </citation>
    <scope>NUCLEOTIDE SEQUENCE [LARGE SCALE GENOMIC DNA]</scope>
    <source>
        <strain evidence="2 3">DSM 14823</strain>
    </source>
</reference>
<protein>
    <submittedName>
        <fullName evidence="2">Uncharacterized protein</fullName>
    </submittedName>
</protein>
<evidence type="ECO:0000256" key="1">
    <source>
        <dbReference type="SAM" id="Phobius"/>
    </source>
</evidence>
<feature type="transmembrane region" description="Helical" evidence="1">
    <location>
        <begin position="210"/>
        <end position="229"/>
    </location>
</feature>
<keyword evidence="1" id="KW-0812">Transmembrane</keyword>
<keyword evidence="3" id="KW-1185">Reference proteome</keyword>
<name>A0A2U1B2H6_9BACT</name>
<organism evidence="2 3">
    <name type="scientific">Victivallis vadensis</name>
    <dbReference type="NCBI Taxonomy" id="172901"/>
    <lineage>
        <taxon>Bacteria</taxon>
        <taxon>Pseudomonadati</taxon>
        <taxon>Lentisphaerota</taxon>
        <taxon>Lentisphaeria</taxon>
        <taxon>Victivallales</taxon>
        <taxon>Victivallaceae</taxon>
        <taxon>Victivallis</taxon>
    </lineage>
</organism>
<evidence type="ECO:0000313" key="2">
    <source>
        <dbReference type="EMBL" id="PVY42811.1"/>
    </source>
</evidence>
<dbReference type="GeneID" id="78295034"/>
<feature type="transmembrane region" description="Helical" evidence="1">
    <location>
        <begin position="183"/>
        <end position="204"/>
    </location>
</feature>
<sequence>MSFPEAELARGVELDGAGFLPRRGESAEQFFRRVETILGIHREFEAELAAAGEVGVYGLQLRSQDRIPDEIIGEAEEVTDRLYSFRTRHVPGFFLSRDVGLLWGGCMICDPDHPLSVFLIRGAFRKRQRWLFYNRRELLAHELCHSMRQSLEEITLEEYFAYQTSPSRLRRYLGNCFIREYDAIWFVIPALLLLLAQVAQSFWLPGLPVWPFWPVALAYPAFLLIRNGISRRLVKRAAKKLAAFGVEKPSAVLFRLDRGEIRRIGAMERPGEFEQYAAERKESDFRWAILCARFLTGNPPPEPEESH</sequence>
<accession>A0A2U1B2H6</accession>
<dbReference type="Proteomes" id="UP000245959">
    <property type="component" value="Unassembled WGS sequence"/>
</dbReference>
<evidence type="ECO:0000313" key="3">
    <source>
        <dbReference type="Proteomes" id="UP000245959"/>
    </source>
</evidence>
<dbReference type="AlphaFoldDB" id="A0A2U1B2H6"/>
<proteinExistence type="predicted"/>
<comment type="caution">
    <text evidence="2">The sequence shown here is derived from an EMBL/GenBank/DDBJ whole genome shotgun (WGS) entry which is preliminary data.</text>
</comment>
<dbReference type="EMBL" id="QEKH01000010">
    <property type="protein sequence ID" value="PVY42811.1"/>
    <property type="molecule type" value="Genomic_DNA"/>
</dbReference>
<dbReference type="RefSeq" id="WP_116883721.1">
    <property type="nucleotide sequence ID" value="NZ_CAUHRZ010000008.1"/>
</dbReference>
<keyword evidence="1" id="KW-0472">Membrane</keyword>
<keyword evidence="1" id="KW-1133">Transmembrane helix</keyword>